<dbReference type="GO" id="GO:0005737">
    <property type="term" value="C:cytoplasm"/>
    <property type="evidence" value="ECO:0007669"/>
    <property type="project" value="TreeGrafter"/>
</dbReference>
<dbReference type="InterPro" id="IPR015590">
    <property type="entry name" value="Aldehyde_DH_dom"/>
</dbReference>
<dbReference type="FunFam" id="3.40.309.10:FF:000003">
    <property type="entry name" value="Aldehyde dehydrogenase"/>
    <property type="match status" value="1"/>
</dbReference>
<dbReference type="InterPro" id="IPR016161">
    <property type="entry name" value="Ald_DH/histidinol_DH"/>
</dbReference>
<dbReference type="InterPro" id="IPR016162">
    <property type="entry name" value="Ald_DH_N"/>
</dbReference>
<name>A0A481XV91_9CILI</name>
<organism evidence="4">
    <name type="scientific">Philasterides dicentrarchi</name>
    <dbReference type="NCBI Taxonomy" id="282688"/>
    <lineage>
        <taxon>Eukaryota</taxon>
        <taxon>Sar</taxon>
        <taxon>Alveolata</taxon>
        <taxon>Ciliophora</taxon>
        <taxon>Intramacronucleata</taxon>
        <taxon>Oligohymenophorea</taxon>
        <taxon>Scuticociliatia</taxon>
        <taxon>Philasterida</taxon>
        <taxon>Philasteridae</taxon>
        <taxon>Philasterides</taxon>
    </lineage>
</organism>
<dbReference type="PANTHER" id="PTHR43570">
    <property type="entry name" value="ALDEHYDE DEHYDROGENASE"/>
    <property type="match status" value="1"/>
</dbReference>
<dbReference type="InterPro" id="IPR016163">
    <property type="entry name" value="Ald_DH_C"/>
</dbReference>
<comment type="similarity">
    <text evidence="1">Belongs to the aldehyde dehydrogenase family.</text>
</comment>
<dbReference type="EMBL" id="MH630443">
    <property type="protein sequence ID" value="QBK46531.1"/>
    <property type="molecule type" value="mRNA"/>
</dbReference>
<evidence type="ECO:0000259" key="3">
    <source>
        <dbReference type="Pfam" id="PF00171"/>
    </source>
</evidence>
<keyword evidence="2" id="KW-0560">Oxidoreductase</keyword>
<dbReference type="PANTHER" id="PTHR43570:SF16">
    <property type="entry name" value="ALDEHYDE DEHYDROGENASE TYPE III, ISOFORM Q"/>
    <property type="match status" value="1"/>
</dbReference>
<accession>A0A481XV91</accession>
<reference evidence="4" key="1">
    <citation type="submission" date="2018-07" db="EMBL/GenBank/DDBJ databases">
        <title>Hydrogenases in Philasterides dicentrarchi.</title>
        <authorList>
            <person name="Lamas J."/>
            <person name="Folgueira I."/>
            <person name="Defelipe A."/>
            <person name="Sueiro R."/>
            <person name="Leiro J."/>
        </authorList>
    </citation>
    <scope>NUCLEOTIDE SEQUENCE</scope>
</reference>
<dbReference type="GO" id="GO:0006081">
    <property type="term" value="P:aldehyde metabolic process"/>
    <property type="evidence" value="ECO:0007669"/>
    <property type="project" value="InterPro"/>
</dbReference>
<protein>
    <submittedName>
        <fullName evidence="4">Aldehyde dehydrogenase family protein</fullName>
    </submittedName>
</protein>
<evidence type="ECO:0000313" key="4">
    <source>
        <dbReference type="EMBL" id="QBK46531.1"/>
    </source>
</evidence>
<proteinExistence type="evidence at transcript level"/>
<dbReference type="Gene3D" id="3.40.309.10">
    <property type="entry name" value="Aldehyde Dehydrogenase, Chain A, domain 2"/>
    <property type="match status" value="1"/>
</dbReference>
<dbReference type="Pfam" id="PF00171">
    <property type="entry name" value="Aldedh"/>
    <property type="match status" value="1"/>
</dbReference>
<evidence type="ECO:0000256" key="1">
    <source>
        <dbReference type="ARBA" id="ARBA00009986"/>
    </source>
</evidence>
<dbReference type="Gene3D" id="3.40.605.10">
    <property type="entry name" value="Aldehyde Dehydrogenase, Chain A, domain 1"/>
    <property type="match status" value="1"/>
</dbReference>
<feature type="domain" description="Aldehyde dehydrogenase" evidence="3">
    <location>
        <begin position="2"/>
        <end position="205"/>
    </location>
</feature>
<evidence type="ECO:0000256" key="2">
    <source>
        <dbReference type="ARBA" id="ARBA00023002"/>
    </source>
</evidence>
<dbReference type="AlphaFoldDB" id="A0A481XV91"/>
<dbReference type="SUPFAM" id="SSF53720">
    <property type="entry name" value="ALDH-like"/>
    <property type="match status" value="1"/>
</dbReference>
<sequence length="268" mass="30659">MAAQRVVQAKFANLWQTCIAPDYMFVHQDIYEELMSNFKKTILNFYTDSPQNSQEITRIISPTHTERLISLLQNSQGNILMGGKNFNIQEKYLEPTIIENPDPNSDLMKEEIFGPILPVYKFNRIQEPIEFINQREKPLALYYYGNNKHNLSQIENETSSGAFSTNECMYYLLNSHVPFGGVGASGLGYLHGLHGFNSCSHLKTVFYGQKYNGSLVNMRYPPLTKKNAELINQTLKYGNFYIKQFPKKVAGIVSACVLIGYIRKIKNN</sequence>
<dbReference type="GO" id="GO:0004029">
    <property type="term" value="F:aldehyde dehydrogenase (NAD+) activity"/>
    <property type="evidence" value="ECO:0007669"/>
    <property type="project" value="TreeGrafter"/>
</dbReference>
<dbReference type="InterPro" id="IPR012394">
    <property type="entry name" value="Aldehyde_DH_NAD(P)"/>
</dbReference>